<organism evidence="2 3">
    <name type="scientific">Allosediminivita pacifica</name>
    <dbReference type="NCBI Taxonomy" id="1267769"/>
    <lineage>
        <taxon>Bacteria</taxon>
        <taxon>Pseudomonadati</taxon>
        <taxon>Pseudomonadota</taxon>
        <taxon>Alphaproteobacteria</taxon>
        <taxon>Rhodobacterales</taxon>
        <taxon>Paracoccaceae</taxon>
        <taxon>Allosediminivita</taxon>
    </lineage>
</organism>
<dbReference type="Gene3D" id="2.40.400.10">
    <property type="entry name" value="Acetoacetate decarboxylase-like"/>
    <property type="match status" value="1"/>
</dbReference>
<gene>
    <name evidence="2" type="ORF">C8N44_109102</name>
</gene>
<evidence type="ECO:0000313" key="3">
    <source>
        <dbReference type="Proteomes" id="UP000244069"/>
    </source>
</evidence>
<evidence type="ECO:0000313" key="2">
    <source>
        <dbReference type="EMBL" id="PTX48411.1"/>
    </source>
</evidence>
<evidence type="ECO:0000256" key="1">
    <source>
        <dbReference type="SAM" id="MobiDB-lite"/>
    </source>
</evidence>
<sequence>MTRRPGFETRHVSAEDAARLYQAWARLGLEMVERPLGLSRSACERLAGAAVQGLVGPWAPQRLAQTAGREGLDFATGLMATPAEAAAAAVETLDAPRPAVPEVLEKTLCASAPVPLGGSVTVRPGIAIEQLHALAEAARTTRGDEDMARVRAGVADRILLPARIVDSSQGWASWFVPAETAEALMREAVELGHQPPEVLEAFEPVMVGRGAAMVTLMATDYRTSDFGKLTEIGLTLTVTPRGAGFPDPGQMFLRLIVDDPWSLAVARRVWGIRKDYWDTHEGPRIDVAYSADAVRFGSALVRAPKAVRGDVLAMTFPRFGRGRSQEMRSGIYSMRERGPEPGGPCEPVRASLCRTNEREGTQYGGKVELELPRSKALGSGGGCLCSEGMACLCETLRGIGLDRRRPAANGWTDRMTGTLAAPEPVTPAYSPGK</sequence>
<protein>
    <submittedName>
        <fullName evidence="2">Uncharacterized protein</fullName>
    </submittedName>
</protein>
<feature type="region of interest" description="Disordered" evidence="1">
    <location>
        <begin position="412"/>
        <end position="433"/>
    </location>
</feature>
<reference evidence="2 3" key="1">
    <citation type="submission" date="2018-04" db="EMBL/GenBank/DDBJ databases">
        <title>Genomic Encyclopedia of Archaeal and Bacterial Type Strains, Phase II (KMG-II): from individual species to whole genera.</title>
        <authorList>
            <person name="Goeker M."/>
        </authorList>
    </citation>
    <scope>NUCLEOTIDE SEQUENCE [LARGE SCALE GENOMIC DNA]</scope>
    <source>
        <strain evidence="2 3">DSM 29329</strain>
    </source>
</reference>
<dbReference type="InterPro" id="IPR023375">
    <property type="entry name" value="ADC_dom_sf"/>
</dbReference>
<dbReference type="RefSeq" id="WP_107975844.1">
    <property type="nucleotide sequence ID" value="NZ_BMEZ01000011.1"/>
</dbReference>
<dbReference type="AlphaFoldDB" id="A0A2T6AX89"/>
<accession>A0A2T6AX89</accession>
<dbReference type="SUPFAM" id="SSF160104">
    <property type="entry name" value="Acetoacetate decarboxylase-like"/>
    <property type="match status" value="1"/>
</dbReference>
<comment type="caution">
    <text evidence="2">The sequence shown here is derived from an EMBL/GenBank/DDBJ whole genome shotgun (WGS) entry which is preliminary data.</text>
</comment>
<proteinExistence type="predicted"/>
<keyword evidence="3" id="KW-1185">Reference proteome</keyword>
<dbReference type="EMBL" id="QBKN01000009">
    <property type="protein sequence ID" value="PTX48411.1"/>
    <property type="molecule type" value="Genomic_DNA"/>
</dbReference>
<dbReference type="OrthoDB" id="8188654at2"/>
<dbReference type="Proteomes" id="UP000244069">
    <property type="component" value="Unassembled WGS sequence"/>
</dbReference>
<name>A0A2T6AX89_9RHOB</name>